<organism evidence="2 3">
    <name type="scientific">Laetiporus sulphureus 93-53</name>
    <dbReference type="NCBI Taxonomy" id="1314785"/>
    <lineage>
        <taxon>Eukaryota</taxon>
        <taxon>Fungi</taxon>
        <taxon>Dikarya</taxon>
        <taxon>Basidiomycota</taxon>
        <taxon>Agaricomycotina</taxon>
        <taxon>Agaricomycetes</taxon>
        <taxon>Polyporales</taxon>
        <taxon>Laetiporus</taxon>
    </lineage>
</organism>
<evidence type="ECO:0000259" key="1">
    <source>
        <dbReference type="Pfam" id="PF00561"/>
    </source>
</evidence>
<dbReference type="InterPro" id="IPR050228">
    <property type="entry name" value="Carboxylesterase_BioH"/>
</dbReference>
<sequence length="337" mass="36814">MRSPRADSSLVQWMLLALPAAVFLAVVVTAFPNAPATRTLHPSLASLPPDSSAREIYPVDYWEGGAYVSLPMGKVRYWLIGPEDGERIVLIHGLSVPAIIWQHVAPQLADAGYRVLLYDLYGRGYSDAPQTTYDTVLYTSQLALLMQHIGWTKAHVVGVSMGGGIAVAFAAQFPQLVSDRLALVACSGLIEPTDLSRTAKFLSSPLMQFFTSSYPFRKYLQHLTSSEPWEDPISELVRVQSAYLPGFNPAVASSLRDGPVRGLSSAYEAIGRRAEEGMRVLLIWGTKDHVVPYATAARVRALVPQAELITIEGAPHGVLLSHAEQVRDALLRFFKGS</sequence>
<dbReference type="Gene3D" id="3.40.50.1820">
    <property type="entry name" value="alpha/beta hydrolase"/>
    <property type="match status" value="1"/>
</dbReference>
<dbReference type="GO" id="GO:0016787">
    <property type="term" value="F:hydrolase activity"/>
    <property type="evidence" value="ECO:0007669"/>
    <property type="project" value="UniProtKB-KW"/>
</dbReference>
<dbReference type="InterPro" id="IPR000073">
    <property type="entry name" value="AB_hydrolase_1"/>
</dbReference>
<reference evidence="2 3" key="1">
    <citation type="journal article" date="2016" name="Mol. Biol. Evol.">
        <title>Comparative Genomics of Early-Diverging Mushroom-Forming Fungi Provides Insights into the Origins of Lignocellulose Decay Capabilities.</title>
        <authorList>
            <person name="Nagy L.G."/>
            <person name="Riley R."/>
            <person name="Tritt A."/>
            <person name="Adam C."/>
            <person name="Daum C."/>
            <person name="Floudas D."/>
            <person name="Sun H."/>
            <person name="Yadav J.S."/>
            <person name="Pangilinan J."/>
            <person name="Larsson K.H."/>
            <person name="Matsuura K."/>
            <person name="Barry K."/>
            <person name="Labutti K."/>
            <person name="Kuo R."/>
            <person name="Ohm R.A."/>
            <person name="Bhattacharya S.S."/>
            <person name="Shirouzu T."/>
            <person name="Yoshinaga Y."/>
            <person name="Martin F.M."/>
            <person name="Grigoriev I.V."/>
            <person name="Hibbett D.S."/>
        </authorList>
    </citation>
    <scope>NUCLEOTIDE SEQUENCE [LARGE SCALE GENOMIC DNA]</scope>
    <source>
        <strain evidence="2 3">93-53</strain>
    </source>
</reference>
<name>A0A165E9Z7_9APHY</name>
<proteinExistence type="predicted"/>
<dbReference type="SUPFAM" id="SSF53474">
    <property type="entry name" value="alpha/beta-Hydrolases"/>
    <property type="match status" value="1"/>
</dbReference>
<dbReference type="STRING" id="1314785.A0A165E9Z7"/>
<dbReference type="OrthoDB" id="408373at2759"/>
<evidence type="ECO:0000313" key="3">
    <source>
        <dbReference type="Proteomes" id="UP000076871"/>
    </source>
</evidence>
<evidence type="ECO:0000313" key="2">
    <source>
        <dbReference type="EMBL" id="KZT06563.1"/>
    </source>
</evidence>
<protein>
    <submittedName>
        <fullName evidence="2">Alpha/beta-hydrolase</fullName>
    </submittedName>
</protein>
<dbReference type="Proteomes" id="UP000076871">
    <property type="component" value="Unassembled WGS sequence"/>
</dbReference>
<dbReference type="PANTHER" id="PTHR43194">
    <property type="entry name" value="HYDROLASE ALPHA/BETA FOLD FAMILY"/>
    <property type="match status" value="1"/>
</dbReference>
<dbReference type="RefSeq" id="XP_040764303.1">
    <property type="nucleotide sequence ID" value="XM_040908938.1"/>
</dbReference>
<keyword evidence="3" id="KW-1185">Reference proteome</keyword>
<gene>
    <name evidence="2" type="ORF">LAESUDRAFT_726008</name>
</gene>
<dbReference type="InParanoid" id="A0A165E9Z7"/>
<dbReference type="GeneID" id="63825967"/>
<dbReference type="AlphaFoldDB" id="A0A165E9Z7"/>
<dbReference type="PRINTS" id="PR00111">
    <property type="entry name" value="ABHYDROLASE"/>
</dbReference>
<dbReference type="PANTHER" id="PTHR43194:SF2">
    <property type="entry name" value="PEROXISOMAL MEMBRANE PROTEIN LPX1"/>
    <property type="match status" value="1"/>
</dbReference>
<dbReference type="EMBL" id="KV427624">
    <property type="protein sequence ID" value="KZT06563.1"/>
    <property type="molecule type" value="Genomic_DNA"/>
</dbReference>
<dbReference type="InterPro" id="IPR029058">
    <property type="entry name" value="AB_hydrolase_fold"/>
</dbReference>
<accession>A0A165E9Z7</accession>
<feature type="domain" description="AB hydrolase-1" evidence="1">
    <location>
        <begin position="88"/>
        <end position="322"/>
    </location>
</feature>
<keyword evidence="2" id="KW-0378">Hydrolase</keyword>
<dbReference type="Pfam" id="PF00561">
    <property type="entry name" value="Abhydrolase_1"/>
    <property type="match status" value="1"/>
</dbReference>